<evidence type="ECO:0000313" key="5">
    <source>
        <dbReference type="Proteomes" id="UP001147747"/>
    </source>
</evidence>
<dbReference type="PANTHER" id="PTHR47784:SF9">
    <property type="entry name" value="ZN(II)2CYS6 TRANSCRIPTION FACTOR (EUROFUNG)"/>
    <property type="match status" value="1"/>
</dbReference>
<keyword evidence="2" id="KW-0804">Transcription</keyword>
<dbReference type="GO" id="GO:0008270">
    <property type="term" value="F:zinc ion binding"/>
    <property type="evidence" value="ECO:0007669"/>
    <property type="project" value="InterPro"/>
</dbReference>
<dbReference type="RefSeq" id="XP_056487366.1">
    <property type="nucleotide sequence ID" value="XM_056631815.1"/>
</dbReference>
<dbReference type="EMBL" id="JAPZBU010000008">
    <property type="protein sequence ID" value="KAJ5391688.1"/>
    <property type="molecule type" value="Genomic_DNA"/>
</dbReference>
<evidence type="ECO:0000313" key="4">
    <source>
        <dbReference type="EMBL" id="KAJ5391688.1"/>
    </source>
</evidence>
<keyword evidence="3" id="KW-0539">Nucleus</keyword>
<evidence type="ECO:0000256" key="2">
    <source>
        <dbReference type="ARBA" id="ARBA00023163"/>
    </source>
</evidence>
<dbReference type="AlphaFoldDB" id="A0A9X0B889"/>
<sequence length="458" mass="52095">MHPDQNRPISMRYEVICLRYWPRLRTTIEDVGSIPSLAVDAGIASCAVSKYVLIHHHESKLNLNMGNCKCDEAKPHCVKCVKYGVACNYTLPTGCDLQLAKEHKLETSPDQISFGVQPLKHSLQSFAVVGAGPDSFVLEVDGLARLSRFQTHTVYTFATLRSTELYKNEVVRMAMEVSRLIHSCRNVDMIILKFPKHPFLMHVIQVITATHDRLLANPGNGKRSLVEAYHWSRGAALLNEKIASPIRPQDRDALWASAAMLGIANVTSLEASTPTEAWPMKPDDLSDLTWLHLTRGKMALWEATDPLRPDSIFHFMKDEYVTISTEPCLLEAQSMLPGFVELCRLDEPLACDRNPYYSAVSILSQVLPIKCTRATMKNYLVFLSFMKVPFRNLLHQKDPRALLVMAHWYGAMWESLWWIERRARLECQAICLYLERCHGNERDIQNMLLLPRIQCGFA</sequence>
<name>A0A9X0B889_9EURO</name>
<dbReference type="Proteomes" id="UP001147747">
    <property type="component" value="Unassembled WGS sequence"/>
</dbReference>
<evidence type="ECO:0000256" key="1">
    <source>
        <dbReference type="ARBA" id="ARBA00023015"/>
    </source>
</evidence>
<keyword evidence="5" id="KW-1185">Reference proteome</keyword>
<proteinExistence type="predicted"/>
<reference evidence="4" key="2">
    <citation type="journal article" date="2023" name="IMA Fungus">
        <title>Comparative genomic study of the Penicillium genus elucidates a diverse pangenome and 15 lateral gene transfer events.</title>
        <authorList>
            <person name="Petersen C."/>
            <person name="Sorensen T."/>
            <person name="Nielsen M.R."/>
            <person name="Sondergaard T.E."/>
            <person name="Sorensen J.L."/>
            <person name="Fitzpatrick D.A."/>
            <person name="Frisvad J.C."/>
            <person name="Nielsen K.L."/>
        </authorList>
    </citation>
    <scope>NUCLEOTIDE SEQUENCE</scope>
    <source>
        <strain evidence="4">IBT 29677</strain>
    </source>
</reference>
<comment type="caution">
    <text evidence="4">The sequence shown here is derived from an EMBL/GenBank/DDBJ whole genome shotgun (WGS) entry which is preliminary data.</text>
</comment>
<reference evidence="4" key="1">
    <citation type="submission" date="2022-12" db="EMBL/GenBank/DDBJ databases">
        <authorList>
            <person name="Petersen C."/>
        </authorList>
    </citation>
    <scope>NUCLEOTIDE SEQUENCE</scope>
    <source>
        <strain evidence="4">IBT 29677</strain>
    </source>
</reference>
<dbReference type="PANTHER" id="PTHR47784">
    <property type="entry name" value="STEROL UPTAKE CONTROL PROTEIN 2"/>
    <property type="match status" value="1"/>
</dbReference>
<dbReference type="OrthoDB" id="3031538at2759"/>
<dbReference type="InterPro" id="IPR053157">
    <property type="entry name" value="Sterol_Uptake_Regulator"/>
</dbReference>
<gene>
    <name evidence="4" type="ORF">N7509_007178</name>
</gene>
<dbReference type="InterPro" id="IPR001138">
    <property type="entry name" value="Zn2Cys6_DnaBD"/>
</dbReference>
<dbReference type="GO" id="GO:0001228">
    <property type="term" value="F:DNA-binding transcription activator activity, RNA polymerase II-specific"/>
    <property type="evidence" value="ECO:0007669"/>
    <property type="project" value="TreeGrafter"/>
</dbReference>
<protein>
    <recommendedName>
        <fullName evidence="6">Zn(2)-C6 fungal-type domain-containing protein</fullName>
    </recommendedName>
</protein>
<dbReference type="CDD" id="cd00067">
    <property type="entry name" value="GAL4"/>
    <property type="match status" value="1"/>
</dbReference>
<dbReference type="GeneID" id="81370795"/>
<accession>A0A9X0B889</accession>
<evidence type="ECO:0008006" key="6">
    <source>
        <dbReference type="Google" id="ProtNLM"/>
    </source>
</evidence>
<evidence type="ECO:0000256" key="3">
    <source>
        <dbReference type="ARBA" id="ARBA00023242"/>
    </source>
</evidence>
<keyword evidence="1" id="KW-0805">Transcription regulation</keyword>
<organism evidence="4 5">
    <name type="scientific">Penicillium cosmopolitanum</name>
    <dbReference type="NCBI Taxonomy" id="1131564"/>
    <lineage>
        <taxon>Eukaryota</taxon>
        <taxon>Fungi</taxon>
        <taxon>Dikarya</taxon>
        <taxon>Ascomycota</taxon>
        <taxon>Pezizomycotina</taxon>
        <taxon>Eurotiomycetes</taxon>
        <taxon>Eurotiomycetidae</taxon>
        <taxon>Eurotiales</taxon>
        <taxon>Aspergillaceae</taxon>
        <taxon>Penicillium</taxon>
    </lineage>
</organism>